<comment type="caution">
    <text evidence="2">The sequence shown here is derived from an EMBL/GenBank/DDBJ whole genome shotgun (WGS) entry which is preliminary data.</text>
</comment>
<proteinExistence type="predicted"/>
<evidence type="ECO:0000313" key="2">
    <source>
        <dbReference type="EMBL" id="OGY92905.1"/>
    </source>
</evidence>
<feature type="transmembrane region" description="Helical" evidence="1">
    <location>
        <begin position="6"/>
        <end position="28"/>
    </location>
</feature>
<evidence type="ECO:0000313" key="3">
    <source>
        <dbReference type="Proteomes" id="UP000177349"/>
    </source>
</evidence>
<dbReference type="AlphaFoldDB" id="A0A1G2BUR1"/>
<keyword evidence="1" id="KW-1133">Transmembrane helix</keyword>
<keyword evidence="1" id="KW-0812">Transmembrane</keyword>
<reference evidence="2 3" key="1">
    <citation type="journal article" date="2016" name="Nat. Commun.">
        <title>Thousands of microbial genomes shed light on interconnected biogeochemical processes in an aquifer system.</title>
        <authorList>
            <person name="Anantharaman K."/>
            <person name="Brown C.T."/>
            <person name="Hug L.A."/>
            <person name="Sharon I."/>
            <person name="Castelle C.J."/>
            <person name="Probst A.J."/>
            <person name="Thomas B.C."/>
            <person name="Singh A."/>
            <person name="Wilkins M.J."/>
            <person name="Karaoz U."/>
            <person name="Brodie E.L."/>
            <person name="Williams K.H."/>
            <person name="Hubbard S.S."/>
            <person name="Banfield J.F."/>
        </authorList>
    </citation>
    <scope>NUCLEOTIDE SEQUENCE [LARGE SCALE GENOMIC DNA]</scope>
</reference>
<organism evidence="2 3">
    <name type="scientific">Candidatus Komeilibacteria bacterium RIFCSPLOWO2_01_FULL_53_11</name>
    <dbReference type="NCBI Taxonomy" id="1798552"/>
    <lineage>
        <taxon>Bacteria</taxon>
        <taxon>Candidatus Komeiliibacteriota</taxon>
    </lineage>
</organism>
<dbReference type="Proteomes" id="UP000177349">
    <property type="component" value="Unassembled WGS sequence"/>
</dbReference>
<name>A0A1G2BUR1_9BACT</name>
<gene>
    <name evidence="2" type="ORF">A3B31_00900</name>
</gene>
<keyword evidence="1" id="KW-0472">Membrane</keyword>
<protein>
    <submittedName>
        <fullName evidence="2">Uncharacterized protein</fullName>
    </submittedName>
</protein>
<sequence>MPDMNFIVQHRVIIAIVIVIGAALLYLYRDITVALRWNFFHVSRSIGEQARCSVEKFDDALKNARRNTDDTVSLLVHWNEKPSFDVRDFLSEQGIVIYPETWMNDYVLGVAAVSQLCTLAEFPGVTRLTLATAAE</sequence>
<evidence type="ECO:0000256" key="1">
    <source>
        <dbReference type="SAM" id="Phobius"/>
    </source>
</evidence>
<dbReference type="EMBL" id="MHKN01000006">
    <property type="protein sequence ID" value="OGY92905.1"/>
    <property type="molecule type" value="Genomic_DNA"/>
</dbReference>
<accession>A0A1G2BUR1</accession>